<dbReference type="Pfam" id="PF01479">
    <property type="entry name" value="S4"/>
    <property type="match status" value="1"/>
</dbReference>
<evidence type="ECO:0000256" key="2">
    <source>
        <dbReference type="ARBA" id="ARBA00022490"/>
    </source>
</evidence>
<sequence length="398" mass="44380">MLDIEQQMALIKRGAAEIIDEGELRKKLSRGTPLRVKVGFDPTAPDLHLGHTVIMQKMRHFQDLGHTVIFLIGDFTGRIGDPSGRSETRPPLTEEQVNANAETYKKQLFKILDPEKTIVEFNSHWLGKMDAADFIRLASSYTVARIMERDDFSKRFRENTPIAIHEFLYPLCQGYDSVALKTDVEMGGTDQKFNLLVGRNLQSHYGMEPQCILTVPLLVGLDGVRKMSKSYKNYIGIDEAPSQIFGKTMSVSDDLMWTYYELLSAKSMEEIASLKASVADGSLHPKKAKEELAHEFVCRFHGQKAADEAQADFNAVFANGGVPQDAPEGTCESGEKSDPVSILADFGLAKSRSEARRKIAEGGFYIDGTQCKDDKTPLAPGSYVIRFGKKKFLKLTVR</sequence>
<evidence type="ECO:0000256" key="3">
    <source>
        <dbReference type="ARBA" id="ARBA00022598"/>
    </source>
</evidence>
<dbReference type="NCBIfam" id="TIGR00234">
    <property type="entry name" value="tyrS"/>
    <property type="match status" value="1"/>
</dbReference>
<protein>
    <recommendedName>
        <fullName evidence="10">Tyrosine--tRNA ligase</fullName>
        <ecNumber evidence="10">6.1.1.1</ecNumber>
    </recommendedName>
    <alternativeName>
        <fullName evidence="10">Tyrosyl-tRNA synthetase</fullName>
        <shortName evidence="10">TyrRS</shortName>
    </alternativeName>
</protein>
<comment type="function">
    <text evidence="10">Catalyzes the attachment of tyrosine to tRNA(Tyr) in a two-step reaction: tyrosine is first activated by ATP to form Tyr-AMP and then transferred to the acceptor end of tRNA(Tyr).</text>
</comment>
<evidence type="ECO:0000256" key="11">
    <source>
        <dbReference type="PROSITE-ProRule" id="PRU00182"/>
    </source>
</evidence>
<evidence type="ECO:0000256" key="10">
    <source>
        <dbReference type="HAMAP-Rule" id="MF_02007"/>
    </source>
</evidence>
<reference evidence="13" key="1">
    <citation type="journal article" date="2021" name="PeerJ">
        <title>Extensive microbial diversity within the chicken gut microbiome revealed by metagenomics and culture.</title>
        <authorList>
            <person name="Gilroy R."/>
            <person name="Ravi A."/>
            <person name="Getino M."/>
            <person name="Pursley I."/>
            <person name="Horton D.L."/>
            <person name="Alikhan N.F."/>
            <person name="Baker D."/>
            <person name="Gharbi K."/>
            <person name="Hall N."/>
            <person name="Watson M."/>
            <person name="Adriaenssens E.M."/>
            <person name="Foster-Nyarko E."/>
            <person name="Jarju S."/>
            <person name="Secka A."/>
            <person name="Antonio M."/>
            <person name="Oren A."/>
            <person name="Chaudhuri R.R."/>
            <person name="La Ragione R."/>
            <person name="Hildebrand F."/>
            <person name="Pallen M.J."/>
        </authorList>
    </citation>
    <scope>NUCLEOTIDE SEQUENCE</scope>
    <source>
        <strain evidence="13">ChiHecec2B26-446</strain>
    </source>
</reference>
<dbReference type="GO" id="GO:0004831">
    <property type="term" value="F:tyrosine-tRNA ligase activity"/>
    <property type="evidence" value="ECO:0007669"/>
    <property type="project" value="UniProtKB-UniRule"/>
</dbReference>
<comment type="subcellular location">
    <subcellularLocation>
        <location evidence="10">Cytoplasm</location>
    </subcellularLocation>
</comment>
<comment type="caution">
    <text evidence="13">The sequence shown here is derived from an EMBL/GenBank/DDBJ whole genome shotgun (WGS) entry which is preliminary data.</text>
</comment>
<dbReference type="InterPro" id="IPR024088">
    <property type="entry name" value="Tyr-tRNA-ligase_bac-type"/>
</dbReference>
<feature type="short sequence motif" description="'KMSKS' region" evidence="10">
    <location>
        <begin position="226"/>
        <end position="230"/>
    </location>
</feature>
<dbReference type="EC" id="6.1.1.1" evidence="10"/>
<dbReference type="AlphaFoldDB" id="A0A9D1TQ99"/>
<evidence type="ECO:0000256" key="8">
    <source>
        <dbReference type="ARBA" id="ARBA00023146"/>
    </source>
</evidence>
<accession>A0A9D1TQ99</accession>
<dbReference type="CDD" id="cd00165">
    <property type="entry name" value="S4"/>
    <property type="match status" value="1"/>
</dbReference>
<dbReference type="InterPro" id="IPR036986">
    <property type="entry name" value="S4_RNA-bd_sf"/>
</dbReference>
<dbReference type="EMBL" id="DXHV01000063">
    <property type="protein sequence ID" value="HIW00892.1"/>
    <property type="molecule type" value="Genomic_DNA"/>
</dbReference>
<evidence type="ECO:0000256" key="6">
    <source>
        <dbReference type="ARBA" id="ARBA00022884"/>
    </source>
</evidence>
<dbReference type="PANTHER" id="PTHR11766:SF1">
    <property type="entry name" value="TYROSINE--TRNA LIGASE"/>
    <property type="match status" value="1"/>
</dbReference>
<reference evidence="13" key="2">
    <citation type="submission" date="2021-04" db="EMBL/GenBank/DDBJ databases">
        <authorList>
            <person name="Gilroy R."/>
        </authorList>
    </citation>
    <scope>NUCLEOTIDE SEQUENCE</scope>
    <source>
        <strain evidence="13">ChiHecec2B26-446</strain>
    </source>
</reference>
<dbReference type="PROSITE" id="PS00178">
    <property type="entry name" value="AA_TRNA_LIGASE_I"/>
    <property type="match status" value="1"/>
</dbReference>
<dbReference type="PROSITE" id="PS50889">
    <property type="entry name" value="S4"/>
    <property type="match status" value="1"/>
</dbReference>
<dbReference type="CDD" id="cd00805">
    <property type="entry name" value="TyrRS_core"/>
    <property type="match status" value="1"/>
</dbReference>
<feature type="short sequence motif" description="'HIGH' region" evidence="10">
    <location>
        <begin position="42"/>
        <end position="51"/>
    </location>
</feature>
<dbReference type="GO" id="GO:0003723">
    <property type="term" value="F:RNA binding"/>
    <property type="evidence" value="ECO:0007669"/>
    <property type="project" value="UniProtKB-KW"/>
</dbReference>
<dbReference type="GO" id="GO:0005829">
    <property type="term" value="C:cytosol"/>
    <property type="evidence" value="ECO:0007669"/>
    <property type="project" value="TreeGrafter"/>
</dbReference>
<dbReference type="InterPro" id="IPR002305">
    <property type="entry name" value="aa-tRNA-synth_Ic"/>
</dbReference>
<gene>
    <name evidence="10" type="primary">tyrS</name>
    <name evidence="13" type="ORF">H9894_06850</name>
</gene>
<keyword evidence="7 10" id="KW-0648">Protein biosynthesis</keyword>
<dbReference type="SUPFAM" id="SSF55174">
    <property type="entry name" value="Alpha-L RNA-binding motif"/>
    <property type="match status" value="1"/>
</dbReference>
<organism evidence="13 14">
    <name type="scientific">Candidatus Desulfovibrio intestinipullorum</name>
    <dbReference type="NCBI Taxonomy" id="2838536"/>
    <lineage>
        <taxon>Bacteria</taxon>
        <taxon>Pseudomonadati</taxon>
        <taxon>Thermodesulfobacteriota</taxon>
        <taxon>Desulfovibrionia</taxon>
        <taxon>Desulfovibrionales</taxon>
        <taxon>Desulfovibrionaceae</taxon>
        <taxon>Desulfovibrio</taxon>
    </lineage>
</organism>
<dbReference type="FunFam" id="1.10.240.10:FF:000006">
    <property type="entry name" value="Tyrosine--tRNA ligase"/>
    <property type="match status" value="1"/>
</dbReference>
<dbReference type="Gene3D" id="1.10.240.10">
    <property type="entry name" value="Tyrosyl-Transfer RNA Synthetase"/>
    <property type="match status" value="1"/>
</dbReference>
<comment type="subunit">
    <text evidence="1 10">Homodimer.</text>
</comment>
<dbReference type="HAMAP" id="MF_02007">
    <property type="entry name" value="Tyr_tRNA_synth_type2"/>
    <property type="match status" value="1"/>
</dbReference>
<dbReference type="InterPro" id="IPR002307">
    <property type="entry name" value="Tyr-tRNA-ligase"/>
</dbReference>
<dbReference type="GO" id="GO:0006437">
    <property type="term" value="P:tyrosyl-tRNA aminoacylation"/>
    <property type="evidence" value="ECO:0007669"/>
    <property type="project" value="UniProtKB-UniRule"/>
</dbReference>
<evidence type="ECO:0000313" key="14">
    <source>
        <dbReference type="Proteomes" id="UP000886752"/>
    </source>
</evidence>
<dbReference type="Gene3D" id="3.40.50.620">
    <property type="entry name" value="HUPs"/>
    <property type="match status" value="1"/>
</dbReference>
<dbReference type="PANTHER" id="PTHR11766">
    <property type="entry name" value="TYROSYL-TRNA SYNTHETASE"/>
    <property type="match status" value="1"/>
</dbReference>
<keyword evidence="6 11" id="KW-0694">RNA-binding</keyword>
<keyword evidence="5 10" id="KW-0067">ATP-binding</keyword>
<dbReference type="Proteomes" id="UP000886752">
    <property type="component" value="Unassembled WGS sequence"/>
</dbReference>
<feature type="binding site" evidence="10">
    <location>
        <position position="229"/>
    </location>
    <ligand>
        <name>ATP</name>
        <dbReference type="ChEBI" id="CHEBI:30616"/>
    </ligand>
</feature>
<keyword evidence="2 10" id="KW-0963">Cytoplasm</keyword>
<evidence type="ECO:0000259" key="12">
    <source>
        <dbReference type="Pfam" id="PF01479"/>
    </source>
</evidence>
<dbReference type="SUPFAM" id="SSF52374">
    <property type="entry name" value="Nucleotidylyl transferase"/>
    <property type="match status" value="1"/>
</dbReference>
<evidence type="ECO:0000256" key="1">
    <source>
        <dbReference type="ARBA" id="ARBA00011738"/>
    </source>
</evidence>
<evidence type="ECO:0000256" key="7">
    <source>
        <dbReference type="ARBA" id="ARBA00022917"/>
    </source>
</evidence>
<dbReference type="FunFam" id="3.40.50.620:FF:000061">
    <property type="entry name" value="Tyrosine--tRNA ligase"/>
    <property type="match status" value="1"/>
</dbReference>
<dbReference type="InterPro" id="IPR001412">
    <property type="entry name" value="aa-tRNA-synth_I_CS"/>
</dbReference>
<evidence type="ECO:0000256" key="5">
    <source>
        <dbReference type="ARBA" id="ARBA00022840"/>
    </source>
</evidence>
<dbReference type="InterPro" id="IPR002942">
    <property type="entry name" value="S4_RNA-bd"/>
</dbReference>
<keyword evidence="4 10" id="KW-0547">Nucleotide-binding</keyword>
<dbReference type="PRINTS" id="PR01040">
    <property type="entry name" value="TRNASYNTHTYR"/>
</dbReference>
<keyword evidence="8 10" id="KW-0030">Aminoacyl-tRNA synthetase</keyword>
<dbReference type="Gene3D" id="3.10.290.10">
    <property type="entry name" value="RNA-binding S4 domain"/>
    <property type="match status" value="1"/>
</dbReference>
<dbReference type="Pfam" id="PF00579">
    <property type="entry name" value="tRNA-synt_1b"/>
    <property type="match status" value="1"/>
</dbReference>
<comment type="catalytic activity">
    <reaction evidence="9 10">
        <text>tRNA(Tyr) + L-tyrosine + ATP = L-tyrosyl-tRNA(Tyr) + AMP + diphosphate + H(+)</text>
        <dbReference type="Rhea" id="RHEA:10220"/>
        <dbReference type="Rhea" id="RHEA-COMP:9706"/>
        <dbReference type="Rhea" id="RHEA-COMP:9707"/>
        <dbReference type="ChEBI" id="CHEBI:15378"/>
        <dbReference type="ChEBI" id="CHEBI:30616"/>
        <dbReference type="ChEBI" id="CHEBI:33019"/>
        <dbReference type="ChEBI" id="CHEBI:58315"/>
        <dbReference type="ChEBI" id="CHEBI:78442"/>
        <dbReference type="ChEBI" id="CHEBI:78536"/>
        <dbReference type="ChEBI" id="CHEBI:456215"/>
        <dbReference type="EC" id="6.1.1.1"/>
    </reaction>
</comment>
<evidence type="ECO:0000313" key="13">
    <source>
        <dbReference type="EMBL" id="HIW00892.1"/>
    </source>
</evidence>
<evidence type="ECO:0000256" key="9">
    <source>
        <dbReference type="ARBA" id="ARBA00048248"/>
    </source>
</evidence>
<evidence type="ECO:0000256" key="4">
    <source>
        <dbReference type="ARBA" id="ARBA00022741"/>
    </source>
</evidence>
<feature type="domain" description="RNA-binding S4" evidence="12">
    <location>
        <begin position="342"/>
        <end position="381"/>
    </location>
</feature>
<dbReference type="InterPro" id="IPR014729">
    <property type="entry name" value="Rossmann-like_a/b/a_fold"/>
</dbReference>
<dbReference type="InterPro" id="IPR024108">
    <property type="entry name" value="Tyr-tRNA-ligase_bac_2"/>
</dbReference>
<keyword evidence="3 10" id="KW-0436">Ligase</keyword>
<dbReference type="GO" id="GO:0005524">
    <property type="term" value="F:ATP binding"/>
    <property type="evidence" value="ECO:0007669"/>
    <property type="project" value="UniProtKB-UniRule"/>
</dbReference>
<proteinExistence type="inferred from homology"/>
<comment type="similarity">
    <text evidence="10">Belongs to the class-I aminoacyl-tRNA synthetase family. TyrS type 2 subfamily.</text>
</comment>
<name>A0A9D1TQ99_9BACT</name>